<dbReference type="InterPro" id="IPR006342">
    <property type="entry name" value="FkbM_mtfrase"/>
</dbReference>
<feature type="domain" description="Methyltransferase FkbM" evidence="1">
    <location>
        <begin position="88"/>
        <end position="210"/>
    </location>
</feature>
<dbReference type="InterPro" id="IPR029063">
    <property type="entry name" value="SAM-dependent_MTases_sf"/>
</dbReference>
<dbReference type="Proteomes" id="UP000238338">
    <property type="component" value="Unassembled WGS sequence"/>
</dbReference>
<dbReference type="GO" id="GO:0032259">
    <property type="term" value="P:methylation"/>
    <property type="evidence" value="ECO:0007669"/>
    <property type="project" value="UniProtKB-KW"/>
</dbReference>
<dbReference type="NCBIfam" id="TIGR01444">
    <property type="entry name" value="fkbM_fam"/>
    <property type="match status" value="1"/>
</dbReference>
<dbReference type="Pfam" id="PF05050">
    <property type="entry name" value="Methyltransf_21"/>
    <property type="match status" value="1"/>
</dbReference>
<accession>A0A2S8S860</accession>
<proteinExistence type="predicted"/>
<evidence type="ECO:0000313" key="3">
    <source>
        <dbReference type="Proteomes" id="UP000238338"/>
    </source>
</evidence>
<dbReference type="GO" id="GO:0008168">
    <property type="term" value="F:methyltransferase activity"/>
    <property type="evidence" value="ECO:0007669"/>
    <property type="project" value="UniProtKB-KW"/>
</dbReference>
<keyword evidence="3" id="KW-1185">Reference proteome</keyword>
<organism evidence="2 3">
    <name type="scientific">Albidovulum denitrificans</name>
    <dbReference type="NCBI Taxonomy" id="404881"/>
    <lineage>
        <taxon>Bacteria</taxon>
        <taxon>Pseudomonadati</taxon>
        <taxon>Pseudomonadota</taxon>
        <taxon>Alphaproteobacteria</taxon>
        <taxon>Rhodobacterales</taxon>
        <taxon>Paracoccaceae</taxon>
        <taxon>Albidovulum</taxon>
    </lineage>
</organism>
<reference evidence="2 3" key="1">
    <citation type="submission" date="2018-02" db="EMBL/GenBank/DDBJ databases">
        <title>Genomic Encyclopedia of Archaeal and Bacterial Type Strains, Phase II (KMG-II): from individual species to whole genera.</title>
        <authorList>
            <person name="Goeker M."/>
        </authorList>
    </citation>
    <scope>NUCLEOTIDE SEQUENCE [LARGE SCALE GENOMIC DNA]</scope>
    <source>
        <strain evidence="2 3">DSM 18921</strain>
    </source>
</reference>
<dbReference type="EMBL" id="PVEP01000003">
    <property type="protein sequence ID" value="PQV56982.1"/>
    <property type="molecule type" value="Genomic_DNA"/>
</dbReference>
<dbReference type="Gene3D" id="3.40.50.150">
    <property type="entry name" value="Vaccinia Virus protein VP39"/>
    <property type="match status" value="1"/>
</dbReference>
<protein>
    <submittedName>
        <fullName evidence="2">FkbM family methyltransferase</fullName>
    </submittedName>
</protein>
<dbReference type="RefSeq" id="WP_170076162.1">
    <property type="nucleotide sequence ID" value="NZ_PVEP01000003.1"/>
</dbReference>
<name>A0A2S8S860_9RHOB</name>
<dbReference type="SUPFAM" id="SSF53335">
    <property type="entry name" value="S-adenosyl-L-methionine-dependent methyltransferases"/>
    <property type="match status" value="1"/>
</dbReference>
<comment type="caution">
    <text evidence="2">The sequence shown here is derived from an EMBL/GenBank/DDBJ whole genome shotgun (WGS) entry which is preliminary data.</text>
</comment>
<evidence type="ECO:0000313" key="2">
    <source>
        <dbReference type="EMBL" id="PQV56982.1"/>
    </source>
</evidence>
<keyword evidence="2" id="KW-0489">Methyltransferase</keyword>
<dbReference type="AlphaFoldDB" id="A0A2S8S860"/>
<gene>
    <name evidence="2" type="ORF">LX70_01837</name>
</gene>
<sequence length="240" mass="26342">MNKLIARIMYYTRFLRSSLPFYGIRVPFDGFHLGRTTWTTFKFVYRGDYEGPEVNALLGLVRKGDRLLELGGGLGIVSGVAANAADNAHLLIFEANPALIPHIKTLHKLNGLTNTEIRNQLVFPKADAQGRSFFVHNSFGASSVVEHKKVAGTVEVPVVAFPDVVAEFRPDILICDIEGAEAELFDGIDLSGFRAAVIEVHPSLVSPEKIKRLFETCLSAGLSPRVDLFGGTVVAFERQE</sequence>
<keyword evidence="2" id="KW-0808">Transferase</keyword>
<evidence type="ECO:0000259" key="1">
    <source>
        <dbReference type="Pfam" id="PF05050"/>
    </source>
</evidence>